<dbReference type="AlphaFoldDB" id="A0A9W6RTM4"/>
<evidence type="ECO:0000256" key="6">
    <source>
        <dbReference type="SAM" id="Phobius"/>
    </source>
</evidence>
<dbReference type="PANTHER" id="PTHR32322:SF2">
    <property type="entry name" value="EAMA DOMAIN-CONTAINING PROTEIN"/>
    <property type="match status" value="1"/>
</dbReference>
<gene>
    <name evidence="8" type="ORF">Airi01_097770</name>
</gene>
<evidence type="ECO:0000313" key="8">
    <source>
        <dbReference type="EMBL" id="GLY81510.1"/>
    </source>
</evidence>
<name>A0A9W6RTM4_9ACTN</name>
<evidence type="ECO:0000256" key="5">
    <source>
        <dbReference type="ARBA" id="ARBA00023136"/>
    </source>
</evidence>
<dbReference type="InterPro" id="IPR000620">
    <property type="entry name" value="EamA_dom"/>
</dbReference>
<protein>
    <recommendedName>
        <fullName evidence="7">EamA domain-containing protein</fullName>
    </recommendedName>
</protein>
<keyword evidence="3 6" id="KW-0812">Transmembrane</keyword>
<proteinExistence type="inferred from homology"/>
<dbReference type="Proteomes" id="UP001165135">
    <property type="component" value="Unassembled WGS sequence"/>
</dbReference>
<feature type="transmembrane region" description="Helical" evidence="6">
    <location>
        <begin position="171"/>
        <end position="191"/>
    </location>
</feature>
<evidence type="ECO:0000256" key="2">
    <source>
        <dbReference type="ARBA" id="ARBA00007362"/>
    </source>
</evidence>
<dbReference type="Pfam" id="PF00892">
    <property type="entry name" value="EamA"/>
    <property type="match status" value="1"/>
</dbReference>
<feature type="transmembrane region" description="Helical" evidence="6">
    <location>
        <begin position="88"/>
        <end position="107"/>
    </location>
</feature>
<feature type="transmembrane region" description="Helical" evidence="6">
    <location>
        <begin position="113"/>
        <end position="132"/>
    </location>
</feature>
<accession>A0A9W6RTM4</accession>
<sequence>MIIALALSSAIVFGAGDFCGGAASRRGGATGVLVLSLPAGLVLLLAVALALGDGSSGGALTWGVASGLAGGGALLVFYRALAQGPMSVVAPVSGLMAAVVPAVVGVAQGDRLSPMAIAGIVLCLVAICFVSIEPSDEQRTRAGLRGPLLALLAGTGFGAFFVLIQQGDDGTLWPLVASKAVGVVIVVIAALATRSRPPVHDRVTAGIALLAGSLDVLGNALYVLASRAGMLSIAGVLSSLYPASTVVLARLVYGERLRPIQRVGLVVAVAGVGLVTSG</sequence>
<dbReference type="EMBL" id="BSTJ01000020">
    <property type="protein sequence ID" value="GLY81510.1"/>
    <property type="molecule type" value="Genomic_DNA"/>
</dbReference>
<keyword evidence="5 6" id="KW-0472">Membrane</keyword>
<feature type="transmembrane region" description="Helical" evidence="6">
    <location>
        <begin position="32"/>
        <end position="52"/>
    </location>
</feature>
<comment type="subcellular location">
    <subcellularLocation>
        <location evidence="1">Membrane</location>
        <topology evidence="1">Multi-pass membrane protein</topology>
    </subcellularLocation>
</comment>
<feature type="transmembrane region" description="Helical" evidence="6">
    <location>
        <begin position="58"/>
        <end position="81"/>
    </location>
</feature>
<comment type="caution">
    <text evidence="8">The sequence shown here is derived from an EMBL/GenBank/DDBJ whole genome shotgun (WGS) entry which is preliminary data.</text>
</comment>
<dbReference type="InterPro" id="IPR037185">
    <property type="entry name" value="EmrE-like"/>
</dbReference>
<evidence type="ECO:0000256" key="3">
    <source>
        <dbReference type="ARBA" id="ARBA00022692"/>
    </source>
</evidence>
<reference evidence="8" key="1">
    <citation type="submission" date="2023-03" db="EMBL/GenBank/DDBJ databases">
        <title>Actinoallomurus iriomotensis NBRC 103681.</title>
        <authorList>
            <person name="Ichikawa N."/>
            <person name="Sato H."/>
            <person name="Tonouchi N."/>
        </authorList>
    </citation>
    <scope>NUCLEOTIDE SEQUENCE</scope>
    <source>
        <strain evidence="8">NBRC 103681</strain>
    </source>
</reference>
<dbReference type="Gene3D" id="1.10.3730.20">
    <property type="match status" value="1"/>
</dbReference>
<evidence type="ECO:0000259" key="7">
    <source>
        <dbReference type="Pfam" id="PF00892"/>
    </source>
</evidence>
<feature type="transmembrane region" description="Helical" evidence="6">
    <location>
        <begin position="144"/>
        <end position="165"/>
    </location>
</feature>
<evidence type="ECO:0000313" key="9">
    <source>
        <dbReference type="Proteomes" id="UP001165135"/>
    </source>
</evidence>
<comment type="similarity">
    <text evidence="2">Belongs to the EamA transporter family.</text>
</comment>
<feature type="domain" description="EamA" evidence="7">
    <location>
        <begin position="145"/>
        <end position="276"/>
    </location>
</feature>
<dbReference type="SUPFAM" id="SSF103481">
    <property type="entry name" value="Multidrug resistance efflux transporter EmrE"/>
    <property type="match status" value="2"/>
</dbReference>
<organism evidence="8 9">
    <name type="scientific">Actinoallomurus iriomotensis</name>
    <dbReference type="NCBI Taxonomy" id="478107"/>
    <lineage>
        <taxon>Bacteria</taxon>
        <taxon>Bacillati</taxon>
        <taxon>Actinomycetota</taxon>
        <taxon>Actinomycetes</taxon>
        <taxon>Streptosporangiales</taxon>
        <taxon>Thermomonosporaceae</taxon>
        <taxon>Actinoallomurus</taxon>
    </lineage>
</organism>
<dbReference type="PANTHER" id="PTHR32322">
    <property type="entry name" value="INNER MEMBRANE TRANSPORTER"/>
    <property type="match status" value="1"/>
</dbReference>
<dbReference type="GO" id="GO:0016020">
    <property type="term" value="C:membrane"/>
    <property type="evidence" value="ECO:0007669"/>
    <property type="project" value="UniProtKB-SubCell"/>
</dbReference>
<feature type="transmembrane region" description="Helical" evidence="6">
    <location>
        <begin position="231"/>
        <end position="253"/>
    </location>
</feature>
<feature type="transmembrane region" description="Helical" evidence="6">
    <location>
        <begin position="203"/>
        <end position="225"/>
    </location>
</feature>
<dbReference type="RefSeq" id="WP_285636063.1">
    <property type="nucleotide sequence ID" value="NZ_BSTJ01000020.1"/>
</dbReference>
<keyword evidence="4 6" id="KW-1133">Transmembrane helix</keyword>
<evidence type="ECO:0000256" key="1">
    <source>
        <dbReference type="ARBA" id="ARBA00004141"/>
    </source>
</evidence>
<dbReference type="InterPro" id="IPR050638">
    <property type="entry name" value="AA-Vitamin_Transporters"/>
</dbReference>
<evidence type="ECO:0000256" key="4">
    <source>
        <dbReference type="ARBA" id="ARBA00022989"/>
    </source>
</evidence>